<keyword evidence="3 4" id="KW-0119">Carbohydrate metabolism</keyword>
<feature type="active site" description="Proton acceptor" evidence="4">
    <location>
        <position position="193"/>
    </location>
</feature>
<protein>
    <recommendedName>
        <fullName evidence="4">ADP-L-glycero-D-manno-heptose-6-epimerase</fullName>
        <ecNumber evidence="4">5.1.3.20</ecNumber>
    </recommendedName>
    <alternativeName>
        <fullName evidence="4">ADP-L-glycero-beta-D-manno-heptose-6-epimerase</fullName>
        <shortName evidence="4">ADP-glyceromanno-heptose 6-epimerase</shortName>
        <shortName evidence="4">ADP-hep 6-epimerase</shortName>
        <shortName evidence="4">AGME</shortName>
    </alternativeName>
</protein>
<feature type="binding site" evidence="4">
    <location>
        <position position="230"/>
    </location>
    <ligand>
        <name>substrate</name>
    </ligand>
</feature>
<evidence type="ECO:0000256" key="3">
    <source>
        <dbReference type="ARBA" id="ARBA00023277"/>
    </source>
</evidence>
<keyword evidence="2 4" id="KW-0413">Isomerase</keyword>
<comment type="function">
    <text evidence="4">Catalyzes the interconversion between ADP-D-glycero-beta-D-manno-heptose and ADP-L-glycero-beta-D-manno-heptose via an epimerization at carbon 6 of the heptose.</text>
</comment>
<feature type="binding site" evidence="4">
    <location>
        <position position="193"/>
    </location>
    <ligand>
        <name>NADP(+)</name>
        <dbReference type="ChEBI" id="CHEBI:58349"/>
    </ligand>
</feature>
<evidence type="ECO:0000256" key="4">
    <source>
        <dbReference type="HAMAP-Rule" id="MF_01601"/>
    </source>
</evidence>
<evidence type="ECO:0000256" key="2">
    <source>
        <dbReference type="ARBA" id="ARBA00023235"/>
    </source>
</evidence>
<feature type="binding site" evidence="4">
    <location>
        <begin position="20"/>
        <end position="21"/>
    </location>
    <ligand>
        <name>NADP(+)</name>
        <dbReference type="ChEBI" id="CHEBI:58349"/>
    </ligand>
</feature>
<evidence type="ECO:0000256" key="1">
    <source>
        <dbReference type="ARBA" id="ARBA00022857"/>
    </source>
</evidence>
<dbReference type="AlphaFoldDB" id="A0A974PKU9"/>
<dbReference type="GO" id="GO:0050661">
    <property type="term" value="F:NADP binding"/>
    <property type="evidence" value="ECO:0007669"/>
    <property type="project" value="InterPro"/>
</dbReference>
<feature type="binding site" evidence="4">
    <location>
        <position position="156"/>
    </location>
    <ligand>
        <name>NADP(+)</name>
        <dbReference type="ChEBI" id="CHEBI:58349"/>
    </ligand>
</feature>
<dbReference type="EC" id="5.1.3.20" evidence="4"/>
<dbReference type="NCBIfam" id="TIGR02197">
    <property type="entry name" value="heptose_epim"/>
    <property type="match status" value="1"/>
</dbReference>
<comment type="caution">
    <text evidence="4">Lacks conserved residue(s) required for the propagation of feature annotation.</text>
</comment>
<feature type="binding site" evidence="4">
    <location>
        <position position="47"/>
    </location>
    <ligand>
        <name>NADP(+)</name>
        <dbReference type="ChEBI" id="CHEBI:58349"/>
    </ligand>
</feature>
<evidence type="ECO:0000313" key="7">
    <source>
        <dbReference type="Proteomes" id="UP000596427"/>
    </source>
</evidence>
<dbReference type="HAMAP" id="MF_01601">
    <property type="entry name" value="Heptose_epimerase"/>
    <property type="match status" value="1"/>
</dbReference>
<feature type="binding site" evidence="4">
    <location>
        <position position="195"/>
    </location>
    <ligand>
        <name>substrate</name>
    </ligand>
</feature>
<feature type="binding site" evidence="4">
    <location>
        <position position="184"/>
    </location>
    <ligand>
        <name>substrate</name>
    </ligand>
</feature>
<dbReference type="PANTHER" id="PTHR43103:SF3">
    <property type="entry name" value="ADP-L-GLYCERO-D-MANNO-HEPTOSE-6-EPIMERASE"/>
    <property type="match status" value="1"/>
</dbReference>
<dbReference type="Gene3D" id="3.90.25.10">
    <property type="entry name" value="UDP-galactose 4-epimerase, domain 1"/>
    <property type="match status" value="1"/>
</dbReference>
<reference evidence="6 7" key="1">
    <citation type="submission" date="2020-10" db="EMBL/GenBank/DDBJ databases">
        <title>Degradation of 1,4-Dioxane by Xanthobacter sp. YN2, via a Novel Group-2 Soluble Di-Iron Monooxygenase.</title>
        <authorList>
            <person name="Ma F."/>
            <person name="Wang Y."/>
            <person name="Yang J."/>
            <person name="Guo H."/>
            <person name="Su D."/>
            <person name="Yu L."/>
        </authorList>
    </citation>
    <scope>NUCLEOTIDE SEQUENCE [LARGE SCALE GENOMIC DNA]</scope>
    <source>
        <strain evidence="6 7">YN2</strain>
    </source>
</reference>
<feature type="domain" description="NAD-dependent epimerase/dehydratase" evidence="5">
    <location>
        <begin position="13"/>
        <end position="258"/>
    </location>
</feature>
<dbReference type="KEGG" id="xdi:EZH22_20520"/>
<feature type="active site" description="Proton acceptor" evidence="4">
    <location>
        <position position="152"/>
    </location>
</feature>
<proteinExistence type="inferred from homology"/>
<feature type="binding site" evidence="4">
    <location>
        <begin position="40"/>
        <end position="41"/>
    </location>
    <ligand>
        <name>NADP(+)</name>
        <dbReference type="ChEBI" id="CHEBI:58349"/>
    </ligand>
</feature>
<dbReference type="GO" id="GO:0008712">
    <property type="term" value="F:ADP-glyceromanno-heptose 6-epimerase activity"/>
    <property type="evidence" value="ECO:0007669"/>
    <property type="project" value="UniProtKB-UniRule"/>
</dbReference>
<dbReference type="Pfam" id="PF01370">
    <property type="entry name" value="Epimerase"/>
    <property type="match status" value="1"/>
</dbReference>
<feature type="binding site" evidence="4">
    <location>
        <begin position="216"/>
        <end position="219"/>
    </location>
    <ligand>
        <name>substrate</name>
    </ligand>
</feature>
<name>A0A974PKU9_9HYPH</name>
<sequence length="337" mass="36309">MTRPVALSRDLLLVTGGAGFIGSNIARAAAEDGYRVVVADWLEDGPKWRNIADIPLHDVIRPESVNAFVEKEGGRLTAVVHMGAISATTERDADKIVARNIRASLDLWELCARKALGLIYASSAATYGDGADGFVDAEEAAALAALAPLNPYGWSKLFVDRRVMADVAEGRPRPPQFAGLRFFNVYGPGEAHKGDMRSVVHKIYPAAAAGESVTLFKSHDPRYPDGGQLRDFVHVSDCVEVVRWLLESPDVSGIFNVGTGVARSFADLANAVFSALGIAPDITYVDMPESLQKAYQYFTQADVAKLRSAGFTRPFTSLEDGVAAYVNGHLKPRNAVT</sequence>
<dbReference type="Gene3D" id="3.40.50.720">
    <property type="entry name" value="NAD(P)-binding Rossmann-like Domain"/>
    <property type="match status" value="1"/>
</dbReference>
<evidence type="ECO:0000313" key="6">
    <source>
        <dbReference type="EMBL" id="QRG05447.1"/>
    </source>
</evidence>
<organism evidence="6 7">
    <name type="scientific">Xanthobacter dioxanivorans</name>
    <dbReference type="NCBI Taxonomy" id="2528964"/>
    <lineage>
        <taxon>Bacteria</taxon>
        <taxon>Pseudomonadati</taxon>
        <taxon>Pseudomonadota</taxon>
        <taxon>Alphaproteobacteria</taxon>
        <taxon>Hyphomicrobiales</taxon>
        <taxon>Xanthobacteraceae</taxon>
        <taxon>Xanthobacter</taxon>
    </lineage>
</organism>
<dbReference type="EMBL" id="CP063362">
    <property type="protein sequence ID" value="QRG05447.1"/>
    <property type="molecule type" value="Genomic_DNA"/>
</dbReference>
<accession>A0A974PKU9</accession>
<evidence type="ECO:0000259" key="5">
    <source>
        <dbReference type="Pfam" id="PF01370"/>
    </source>
</evidence>
<comment type="catalytic activity">
    <reaction evidence="4">
        <text>ADP-D-glycero-beta-D-manno-heptose = ADP-L-glycero-beta-D-manno-heptose</text>
        <dbReference type="Rhea" id="RHEA:17577"/>
        <dbReference type="ChEBI" id="CHEBI:59967"/>
        <dbReference type="ChEBI" id="CHEBI:61506"/>
        <dbReference type="EC" id="5.1.3.20"/>
    </reaction>
</comment>
<feature type="binding site" evidence="4">
    <location>
        <begin position="82"/>
        <end position="86"/>
    </location>
    <ligand>
        <name>NADP(+)</name>
        <dbReference type="ChEBI" id="CHEBI:58349"/>
    </ligand>
</feature>
<feature type="binding site" evidence="4">
    <location>
        <position position="185"/>
    </location>
    <ligand>
        <name>NADP(+)</name>
        <dbReference type="ChEBI" id="CHEBI:58349"/>
    </ligand>
</feature>
<dbReference type="GO" id="GO:0005975">
    <property type="term" value="P:carbohydrate metabolic process"/>
    <property type="evidence" value="ECO:0007669"/>
    <property type="project" value="UniProtKB-UniRule"/>
</dbReference>
<comment type="similarity">
    <text evidence="4">Belongs to the NAD(P)-dependent epimerase/dehydratase family. HldD subfamily.</text>
</comment>
<dbReference type="InterPro" id="IPR011912">
    <property type="entry name" value="Heptose_epim"/>
</dbReference>
<keyword evidence="1 4" id="KW-0521">NADP</keyword>
<feature type="binding site" evidence="4">
    <location>
        <position position="295"/>
    </location>
    <ligand>
        <name>substrate</name>
    </ligand>
</feature>
<dbReference type="InterPro" id="IPR001509">
    <property type="entry name" value="Epimerase_deHydtase"/>
</dbReference>
<feature type="binding site" evidence="4">
    <location>
        <position position="202"/>
    </location>
    <ligand>
        <name>substrate</name>
    </ligand>
</feature>
<comment type="cofactor">
    <cofactor evidence="4">
        <name>NADP(+)</name>
        <dbReference type="ChEBI" id="CHEBI:58349"/>
    </cofactor>
    <text evidence="4">Binds 1 NADP(+) per subunit.</text>
</comment>
<dbReference type="Proteomes" id="UP000596427">
    <property type="component" value="Chromosome"/>
</dbReference>
<keyword evidence="7" id="KW-1185">Reference proteome</keyword>
<comment type="domain">
    <text evidence="4">Contains a large N-terminal NADP-binding domain, and a smaller C-terminal substrate-binding domain.</text>
</comment>
<dbReference type="InterPro" id="IPR036291">
    <property type="entry name" value="NAD(P)-bd_dom_sf"/>
</dbReference>
<gene>
    <name evidence="6" type="primary">rfaD</name>
    <name evidence="4" type="synonym">hldD</name>
    <name evidence="6" type="ORF">EZH22_20520</name>
</gene>
<dbReference type="SUPFAM" id="SSF51735">
    <property type="entry name" value="NAD(P)-binding Rossmann-fold domains"/>
    <property type="match status" value="1"/>
</dbReference>
<dbReference type="PANTHER" id="PTHR43103">
    <property type="entry name" value="NUCLEOSIDE-DIPHOSPHATE-SUGAR EPIMERASE"/>
    <property type="match status" value="1"/>
</dbReference>
<comment type="subunit">
    <text evidence="4">Homopentamer.</text>
</comment>
<comment type="pathway">
    <text evidence="4">Nucleotide-sugar biosynthesis; ADP-L-glycero-beta-D-manno-heptose biosynthesis; ADP-L-glycero-beta-D-manno-heptose from D-glycero-beta-D-manno-heptose 7-phosphate: step 4/4.</text>
</comment>